<comment type="caution">
    <text evidence="3">The sequence shown here is derived from an EMBL/GenBank/DDBJ whole genome shotgun (WGS) entry which is preliminary data.</text>
</comment>
<evidence type="ECO:0000313" key="3">
    <source>
        <dbReference type="EMBL" id="PWA45802.1"/>
    </source>
</evidence>
<dbReference type="OrthoDB" id="10562964at2759"/>
<protein>
    <submittedName>
        <fullName evidence="3">Stigma-specific protein Stig1</fullName>
    </submittedName>
</protein>
<keyword evidence="4" id="KW-1185">Reference proteome</keyword>
<dbReference type="Pfam" id="PF04885">
    <property type="entry name" value="Stig1"/>
    <property type="match status" value="1"/>
</dbReference>
<keyword evidence="2" id="KW-0732">Signal</keyword>
<name>A0A2U1L9X6_ARTAN</name>
<dbReference type="EMBL" id="PKPP01010589">
    <property type="protein sequence ID" value="PWA45802.1"/>
    <property type="molecule type" value="Genomic_DNA"/>
</dbReference>
<dbReference type="GO" id="GO:0006085">
    <property type="term" value="P:acetyl-CoA biosynthetic process"/>
    <property type="evidence" value="ECO:0007669"/>
    <property type="project" value="TreeGrafter"/>
</dbReference>
<gene>
    <name evidence="3" type="ORF">CTI12_AA512590</name>
</gene>
<evidence type="ECO:0000256" key="2">
    <source>
        <dbReference type="ARBA" id="ARBA00022729"/>
    </source>
</evidence>
<sequence length="83" mass="9085">MSNEMYNTIAWVTGIYEGIAIGGYVFPGSTLSDHVLRFNKHATGYICCKGKCVNVMKDKRHCGGCGNRCKKGNTCVYGMCSYA</sequence>
<dbReference type="GO" id="GO:0005829">
    <property type="term" value="C:cytosol"/>
    <property type="evidence" value="ECO:0007669"/>
    <property type="project" value="TreeGrafter"/>
</dbReference>
<reference evidence="3 4" key="1">
    <citation type="journal article" date="2018" name="Mol. Plant">
        <title>The genome of Artemisia annua provides insight into the evolution of Asteraceae family and artemisinin biosynthesis.</title>
        <authorList>
            <person name="Shen Q."/>
            <person name="Zhang L."/>
            <person name="Liao Z."/>
            <person name="Wang S."/>
            <person name="Yan T."/>
            <person name="Shi P."/>
            <person name="Liu M."/>
            <person name="Fu X."/>
            <person name="Pan Q."/>
            <person name="Wang Y."/>
            <person name="Lv Z."/>
            <person name="Lu X."/>
            <person name="Zhang F."/>
            <person name="Jiang W."/>
            <person name="Ma Y."/>
            <person name="Chen M."/>
            <person name="Hao X."/>
            <person name="Li L."/>
            <person name="Tang Y."/>
            <person name="Lv G."/>
            <person name="Zhou Y."/>
            <person name="Sun X."/>
            <person name="Brodelius P.E."/>
            <person name="Rose J.K.C."/>
            <person name="Tang K."/>
        </authorList>
    </citation>
    <scope>NUCLEOTIDE SEQUENCE [LARGE SCALE GENOMIC DNA]</scope>
    <source>
        <strain evidence="4">cv. Huhao1</strain>
        <tissue evidence="3">Leaf</tissue>
    </source>
</reference>
<proteinExistence type="inferred from homology"/>
<evidence type="ECO:0000256" key="1">
    <source>
        <dbReference type="ARBA" id="ARBA00006010"/>
    </source>
</evidence>
<dbReference type="GO" id="GO:0006633">
    <property type="term" value="P:fatty acid biosynthetic process"/>
    <property type="evidence" value="ECO:0007669"/>
    <property type="project" value="TreeGrafter"/>
</dbReference>
<evidence type="ECO:0000313" key="4">
    <source>
        <dbReference type="Proteomes" id="UP000245207"/>
    </source>
</evidence>
<dbReference type="GO" id="GO:0003878">
    <property type="term" value="F:ATP citrate synthase activity"/>
    <property type="evidence" value="ECO:0007669"/>
    <property type="project" value="TreeGrafter"/>
</dbReference>
<organism evidence="3 4">
    <name type="scientific">Artemisia annua</name>
    <name type="common">Sweet wormwood</name>
    <dbReference type="NCBI Taxonomy" id="35608"/>
    <lineage>
        <taxon>Eukaryota</taxon>
        <taxon>Viridiplantae</taxon>
        <taxon>Streptophyta</taxon>
        <taxon>Embryophyta</taxon>
        <taxon>Tracheophyta</taxon>
        <taxon>Spermatophyta</taxon>
        <taxon>Magnoliopsida</taxon>
        <taxon>eudicotyledons</taxon>
        <taxon>Gunneridae</taxon>
        <taxon>Pentapetalae</taxon>
        <taxon>asterids</taxon>
        <taxon>campanulids</taxon>
        <taxon>Asterales</taxon>
        <taxon>Asteraceae</taxon>
        <taxon>Asteroideae</taxon>
        <taxon>Anthemideae</taxon>
        <taxon>Artemisiinae</taxon>
        <taxon>Artemisia</taxon>
    </lineage>
</organism>
<accession>A0A2U1L9X6</accession>
<dbReference type="STRING" id="35608.A0A2U1L9X6"/>
<dbReference type="PANTHER" id="PTHR23118">
    <property type="entry name" value="ATP-CITRATE SYNTHASE"/>
    <property type="match status" value="1"/>
</dbReference>
<dbReference type="Proteomes" id="UP000245207">
    <property type="component" value="Unassembled WGS sequence"/>
</dbReference>
<dbReference type="PANTHER" id="PTHR23118:SF42">
    <property type="entry name" value="ATP-CITRATE SYNTHASE"/>
    <property type="match status" value="1"/>
</dbReference>
<dbReference type="AlphaFoldDB" id="A0A2U1L9X6"/>
<comment type="similarity">
    <text evidence="1">Belongs to the STIG1 family.</text>
</comment>
<dbReference type="InterPro" id="IPR002020">
    <property type="entry name" value="Citrate_synthase"/>
</dbReference>
<dbReference type="InterPro" id="IPR006969">
    <property type="entry name" value="Stig-like"/>
</dbReference>